<dbReference type="GO" id="GO:0003723">
    <property type="term" value="F:RNA binding"/>
    <property type="evidence" value="ECO:0007669"/>
    <property type="project" value="InterPro"/>
</dbReference>
<dbReference type="GO" id="GO:0043137">
    <property type="term" value="P:DNA replication, removal of RNA primer"/>
    <property type="evidence" value="ECO:0007669"/>
    <property type="project" value="TreeGrafter"/>
</dbReference>
<dbReference type="AlphaFoldDB" id="A0A645GQ93"/>
<comment type="function">
    <text evidence="2">Endonuclease that specifically degrades the RNA of RNA-DNA hybrids.</text>
</comment>
<dbReference type="GO" id="GO:0046872">
    <property type="term" value="F:metal ion binding"/>
    <property type="evidence" value="ECO:0007669"/>
    <property type="project" value="UniProtKB-KW"/>
</dbReference>
<organism evidence="11">
    <name type="scientific">bioreactor metagenome</name>
    <dbReference type="NCBI Taxonomy" id="1076179"/>
    <lineage>
        <taxon>unclassified sequences</taxon>
        <taxon>metagenomes</taxon>
        <taxon>ecological metagenomes</taxon>
    </lineage>
</organism>
<evidence type="ECO:0000256" key="7">
    <source>
        <dbReference type="ARBA" id="ARBA00022723"/>
    </source>
</evidence>
<evidence type="ECO:0000256" key="8">
    <source>
        <dbReference type="ARBA" id="ARBA00022759"/>
    </source>
</evidence>
<dbReference type="PANTHER" id="PTHR10954:SF23">
    <property type="entry name" value="RIBONUCLEASE"/>
    <property type="match status" value="1"/>
</dbReference>
<gene>
    <name evidence="11" type="ORF">SDC9_175797</name>
</gene>
<dbReference type="EMBL" id="VSSQ01078615">
    <property type="protein sequence ID" value="MPN28356.1"/>
    <property type="molecule type" value="Genomic_DNA"/>
</dbReference>
<dbReference type="SUPFAM" id="SSF53098">
    <property type="entry name" value="Ribonuclease H-like"/>
    <property type="match status" value="1"/>
</dbReference>
<keyword evidence="8" id="KW-0255">Endonuclease</keyword>
<evidence type="ECO:0000256" key="4">
    <source>
        <dbReference type="ARBA" id="ARBA00012180"/>
    </source>
</evidence>
<dbReference type="GO" id="GO:0005737">
    <property type="term" value="C:cytoplasm"/>
    <property type="evidence" value="ECO:0007669"/>
    <property type="project" value="UniProtKB-SubCell"/>
</dbReference>
<dbReference type="InterPro" id="IPR024567">
    <property type="entry name" value="RNase_HII/HIII_dom"/>
</dbReference>
<dbReference type="GO" id="GO:0006298">
    <property type="term" value="P:mismatch repair"/>
    <property type="evidence" value="ECO:0007669"/>
    <property type="project" value="TreeGrafter"/>
</dbReference>
<dbReference type="GO" id="GO:0004523">
    <property type="term" value="F:RNA-DNA hybrid ribonuclease activity"/>
    <property type="evidence" value="ECO:0007669"/>
    <property type="project" value="UniProtKB-EC"/>
</dbReference>
<dbReference type="InterPro" id="IPR012337">
    <property type="entry name" value="RNaseH-like_sf"/>
</dbReference>
<evidence type="ECO:0000256" key="9">
    <source>
        <dbReference type="ARBA" id="ARBA00022801"/>
    </source>
</evidence>
<evidence type="ECO:0000313" key="11">
    <source>
        <dbReference type="EMBL" id="MPN28356.1"/>
    </source>
</evidence>
<keyword evidence="5" id="KW-0963">Cytoplasm</keyword>
<keyword evidence="9" id="KW-0378">Hydrolase</keyword>
<dbReference type="Pfam" id="PF01351">
    <property type="entry name" value="RNase_HII"/>
    <property type="match status" value="1"/>
</dbReference>
<evidence type="ECO:0000256" key="5">
    <source>
        <dbReference type="ARBA" id="ARBA00022490"/>
    </source>
</evidence>
<dbReference type="InterPro" id="IPR036397">
    <property type="entry name" value="RNaseH_sf"/>
</dbReference>
<evidence type="ECO:0000259" key="10">
    <source>
        <dbReference type="PROSITE" id="PS51975"/>
    </source>
</evidence>
<name>A0A645GQ93_9ZZZZ</name>
<keyword evidence="7" id="KW-0479">Metal-binding</keyword>
<dbReference type="GO" id="GO:0032299">
    <property type="term" value="C:ribonuclease H2 complex"/>
    <property type="evidence" value="ECO:0007669"/>
    <property type="project" value="TreeGrafter"/>
</dbReference>
<keyword evidence="6" id="KW-0540">Nuclease</keyword>
<protein>
    <recommendedName>
        <fullName evidence="4">ribonuclease H</fullName>
        <ecNumber evidence="4">3.1.26.4</ecNumber>
    </recommendedName>
</protein>
<accession>A0A645GQ93</accession>
<evidence type="ECO:0000256" key="2">
    <source>
        <dbReference type="ARBA" id="ARBA00004065"/>
    </source>
</evidence>
<reference evidence="11" key="1">
    <citation type="submission" date="2019-08" db="EMBL/GenBank/DDBJ databases">
        <authorList>
            <person name="Kucharzyk K."/>
            <person name="Murdoch R.W."/>
            <person name="Higgins S."/>
            <person name="Loffler F."/>
        </authorList>
    </citation>
    <scope>NUCLEOTIDE SEQUENCE</scope>
</reference>
<proteinExistence type="predicted"/>
<evidence type="ECO:0000256" key="6">
    <source>
        <dbReference type="ARBA" id="ARBA00022722"/>
    </source>
</evidence>
<dbReference type="Gene3D" id="1.10.10.460">
    <property type="entry name" value="Ribonuclease hii. Domain 2"/>
    <property type="match status" value="1"/>
</dbReference>
<feature type="domain" description="RNase H type-2" evidence="10">
    <location>
        <begin position="1"/>
        <end position="154"/>
    </location>
</feature>
<comment type="catalytic activity">
    <reaction evidence="1">
        <text>Endonucleolytic cleavage to 5'-phosphomonoester.</text>
        <dbReference type="EC" id="3.1.26.4"/>
    </reaction>
</comment>
<evidence type="ECO:0000256" key="3">
    <source>
        <dbReference type="ARBA" id="ARBA00004496"/>
    </source>
</evidence>
<evidence type="ECO:0000256" key="1">
    <source>
        <dbReference type="ARBA" id="ARBA00000077"/>
    </source>
</evidence>
<comment type="caution">
    <text evidence="11">The sequence shown here is derived from an EMBL/GenBank/DDBJ whole genome shotgun (WGS) entry which is preliminary data.</text>
</comment>
<sequence length="160" mass="17729">MAGVADYTIVTVSAGEIDARRARESLNEIEMSMFAEAAGHRKVNRIYADCPDVNESGFSNRLSVLTGNVKVIGRHGADDTFPVVSAASIVAKVTRDRMVEEISQEFGVSIGSGYPSDAETMEFIEKWIKRYGVSPKHTRNSWEPVKRMLSVSVNTRITDW</sequence>
<dbReference type="EC" id="3.1.26.4" evidence="4"/>
<comment type="subcellular location">
    <subcellularLocation>
        <location evidence="3">Cytoplasm</location>
    </subcellularLocation>
</comment>
<dbReference type="Gene3D" id="3.30.420.10">
    <property type="entry name" value="Ribonuclease H-like superfamily/Ribonuclease H"/>
    <property type="match status" value="1"/>
</dbReference>
<dbReference type="PANTHER" id="PTHR10954">
    <property type="entry name" value="RIBONUCLEASE H2 SUBUNIT A"/>
    <property type="match status" value="1"/>
</dbReference>
<dbReference type="InterPro" id="IPR001352">
    <property type="entry name" value="RNase_HII/HIII"/>
</dbReference>
<dbReference type="PROSITE" id="PS51975">
    <property type="entry name" value="RNASE_H_2"/>
    <property type="match status" value="1"/>
</dbReference>
<dbReference type="InterPro" id="IPR023160">
    <property type="entry name" value="RNase_HII_hlx-loop-hlx_cap_dom"/>
</dbReference>